<dbReference type="InterPro" id="IPR029052">
    <property type="entry name" value="Metallo-depent_PP-like"/>
</dbReference>
<dbReference type="EMBL" id="NJBO01000021">
    <property type="protein sequence ID" value="TKJ39905.1"/>
    <property type="molecule type" value="Genomic_DNA"/>
</dbReference>
<feature type="transmembrane region" description="Helical" evidence="1">
    <location>
        <begin position="556"/>
        <end position="581"/>
    </location>
</feature>
<evidence type="ECO:0000313" key="3">
    <source>
        <dbReference type="Proteomes" id="UP000317778"/>
    </source>
</evidence>
<keyword evidence="1" id="KW-0472">Membrane</keyword>
<feature type="transmembrane region" description="Helical" evidence="1">
    <location>
        <begin position="731"/>
        <end position="751"/>
    </location>
</feature>
<dbReference type="AlphaFoldDB" id="A0A532UY95"/>
<keyword evidence="1" id="KW-0812">Transmembrane</keyword>
<protein>
    <submittedName>
        <fullName evidence="2">Uncharacterized protein</fullName>
    </submittedName>
</protein>
<evidence type="ECO:0000313" key="2">
    <source>
        <dbReference type="EMBL" id="TKJ39905.1"/>
    </source>
</evidence>
<dbReference type="InterPro" id="IPR036249">
    <property type="entry name" value="Thioredoxin-like_sf"/>
</dbReference>
<dbReference type="SUPFAM" id="SSF52833">
    <property type="entry name" value="Thioredoxin-like"/>
    <property type="match status" value="2"/>
</dbReference>
<dbReference type="GO" id="GO:0030288">
    <property type="term" value="C:outer membrane-bounded periplasmic space"/>
    <property type="evidence" value="ECO:0007669"/>
    <property type="project" value="TreeGrafter"/>
</dbReference>
<evidence type="ECO:0000256" key="1">
    <source>
        <dbReference type="SAM" id="Phobius"/>
    </source>
</evidence>
<proteinExistence type="predicted"/>
<feature type="transmembrane region" description="Helical" evidence="1">
    <location>
        <begin position="771"/>
        <end position="789"/>
    </location>
</feature>
<reference evidence="2 3" key="1">
    <citation type="submission" date="2017-06" db="EMBL/GenBank/DDBJ databases">
        <title>Novel microbial phyla capable of carbon fixation and sulfur reduction in deep-sea sediments.</title>
        <authorList>
            <person name="Huang J."/>
            <person name="Baker B."/>
            <person name="Wang Y."/>
        </authorList>
    </citation>
    <scope>NUCLEOTIDE SEQUENCE [LARGE SCALE GENOMIC DNA]</scope>
    <source>
        <strain evidence="2">B3_TA06</strain>
    </source>
</reference>
<feature type="transmembrane region" description="Helical" evidence="1">
    <location>
        <begin position="593"/>
        <end position="618"/>
    </location>
</feature>
<comment type="caution">
    <text evidence="2">The sequence shown here is derived from an EMBL/GenBank/DDBJ whole genome shotgun (WGS) entry which is preliminary data.</text>
</comment>
<dbReference type="PROSITE" id="PS51354">
    <property type="entry name" value="GLUTAREDOXIN_2"/>
    <property type="match status" value="1"/>
</dbReference>
<dbReference type="InterPro" id="IPR006179">
    <property type="entry name" value="5_nucleotidase/apyrase"/>
</dbReference>
<dbReference type="PANTHER" id="PTHR11575:SF24">
    <property type="entry name" value="5'-NUCLEOTIDASE"/>
    <property type="match status" value="1"/>
</dbReference>
<dbReference type="PANTHER" id="PTHR11575">
    <property type="entry name" value="5'-NUCLEOTIDASE-RELATED"/>
    <property type="match status" value="1"/>
</dbReference>
<feature type="transmembrane region" description="Helical" evidence="1">
    <location>
        <begin position="624"/>
        <end position="648"/>
    </location>
</feature>
<dbReference type="GO" id="GO:0009166">
    <property type="term" value="P:nucleotide catabolic process"/>
    <property type="evidence" value="ECO:0007669"/>
    <property type="project" value="InterPro"/>
</dbReference>
<name>A0A532UY95_UNCT6</name>
<keyword evidence="1" id="KW-1133">Transmembrane helix</keyword>
<dbReference type="SUPFAM" id="SSF56300">
    <property type="entry name" value="Metallo-dependent phosphatases"/>
    <property type="match status" value="1"/>
</dbReference>
<gene>
    <name evidence="2" type="ORF">CEE36_09995</name>
</gene>
<dbReference type="Gene3D" id="3.60.21.10">
    <property type="match status" value="1"/>
</dbReference>
<accession>A0A532UY95</accession>
<feature type="transmembrane region" description="Helical" evidence="1">
    <location>
        <begin position="682"/>
        <end position="711"/>
    </location>
</feature>
<organism evidence="2 3">
    <name type="scientific">candidate division TA06 bacterium B3_TA06</name>
    <dbReference type="NCBI Taxonomy" id="2012487"/>
    <lineage>
        <taxon>Bacteria</taxon>
        <taxon>Bacteria division TA06</taxon>
    </lineage>
</organism>
<dbReference type="Proteomes" id="UP000317778">
    <property type="component" value="Unassembled WGS sequence"/>
</dbReference>
<dbReference type="GO" id="GO:0016787">
    <property type="term" value="F:hydrolase activity"/>
    <property type="evidence" value="ECO:0007669"/>
    <property type="project" value="InterPro"/>
</dbReference>
<sequence>MGICLILAGALGLGAQEFSVFYIASANGTLSWCRCPEGPDGGLPRRASAIKEAQGVEPSLLILDAGDILAPFPSRTKDSVFVEVYRRIPIDAVAFGDQELIEDYDFFSRRIKGSLPIISANAYRDGRRLLKPYIVKQVGGVRIVITSLINKDAFLFYEPSDLDGVELKDPVSELEALLPELKQAGEVIILLSHLGFDAERKIAQEFPDIDVIVSGHTPAYLPQPERVGTTFIMGSGSDAKHFGLARFRLEADSLVLLSNRIETLSDKYPEEPSIQRIIAPYIEAGDVEVDSTLLPADTQSVTTEAHSPVSIDLFYAPDCDHCIRILKVDLPRLAKRYPGLFTLKLHNIDKTEEFFLLEEMEAKANDLENDIPVLFFEGKVLGGEEEVKRDLEGLLIKLRPKYSAQDSVRYSGQEFDLEIDTAVALTLDSLEAVGKKEIVFFETFGCQECDRAFSLLKGLAREDSTLAIRTYSIEDPEAKELLAAFGEVYNIPKDKRLLTPVIFFGRGYFLKSDIHSANLKALLEEQGEESIPWEEIEEAREKGAEKIIREFKGFRILPIIGAGLIDGINPCAFATLIFFITYLSVLGVHRRRVIWVAVPFIASVFATYFLLGFLAYQILALLSVLRWVSIIIVAATIVFLLVLTAYSFNDFVLLKRGKGEKIKLKLPDRIRKRLNQIIRKRTTFGGIVIGAAVTGFFVSLFELICTGQVYLPTLVYVVQVSEFRARALLYLLIYNIAFIIPLVVVFILVRFGMTERHFQTFLTRHAALTKLLTAILFIVLAGLMVFFLLKGLG</sequence>